<dbReference type="PROSITE" id="PS50804">
    <property type="entry name" value="SCAN_BOX"/>
    <property type="match status" value="1"/>
</dbReference>
<dbReference type="SMART" id="SM00355">
    <property type="entry name" value="ZnF_C2H2"/>
    <property type="match status" value="3"/>
</dbReference>
<evidence type="ECO:0000313" key="14">
    <source>
        <dbReference type="EMBL" id="CAI5786745.1"/>
    </source>
</evidence>
<evidence type="ECO:0000256" key="5">
    <source>
        <dbReference type="ARBA" id="ARBA00022833"/>
    </source>
</evidence>
<dbReference type="PROSITE" id="PS50157">
    <property type="entry name" value="ZINC_FINGER_C2H2_2"/>
    <property type="match status" value="3"/>
</dbReference>
<name>A0AA35PI25_9SAUR</name>
<evidence type="ECO:0000256" key="10">
    <source>
        <dbReference type="SAM" id="MobiDB-lite"/>
    </source>
</evidence>
<dbReference type="SUPFAM" id="SSF109640">
    <property type="entry name" value="KRAB domain (Kruppel-associated box)"/>
    <property type="match status" value="1"/>
</dbReference>
<accession>A0AA35PI25</accession>
<dbReference type="PANTHER" id="PTHR45935">
    <property type="entry name" value="PROTEIN ZBED8-RELATED"/>
    <property type="match status" value="1"/>
</dbReference>
<evidence type="ECO:0000259" key="13">
    <source>
        <dbReference type="PROSITE" id="PS50805"/>
    </source>
</evidence>
<feature type="domain" description="C2H2-type" evidence="11">
    <location>
        <begin position="310"/>
        <end position="337"/>
    </location>
</feature>
<dbReference type="Gene3D" id="1.10.4020.10">
    <property type="entry name" value="DNA breaking-rejoining enzymes"/>
    <property type="match status" value="1"/>
</dbReference>
<dbReference type="SMART" id="SM00349">
    <property type="entry name" value="KRAB"/>
    <property type="match status" value="1"/>
</dbReference>
<dbReference type="InterPro" id="IPR001909">
    <property type="entry name" value="KRAB"/>
</dbReference>
<gene>
    <name evidence="14" type="ORF">PODLI_1B003070</name>
</gene>
<keyword evidence="6" id="KW-0805">Transcription regulation</keyword>
<dbReference type="GO" id="GO:0006355">
    <property type="term" value="P:regulation of DNA-templated transcription"/>
    <property type="evidence" value="ECO:0007669"/>
    <property type="project" value="InterPro"/>
</dbReference>
<evidence type="ECO:0000256" key="1">
    <source>
        <dbReference type="ARBA" id="ARBA00004123"/>
    </source>
</evidence>
<sequence>MDEQDSSGPEAGRGHDIKTGNSGAFWENSLQKILGEEDTLRSEVQSQQFRQFCFQEAKGPREVCSRLHHFYHQWLKPERHTKAEMLDLVILEQFLAVLPPEMESWVRECGAETSSQAVALAEGFLLSQAEERKQRQVLFAEMGLDSFKTERTLLDTREKPLGDQMMPARPPLPSIPGGEGGATAVEPDGGSVCFEDVAVHFTDEEWALLDPDQRALHKEVMEENRGIVASLSDDKWENKKKGDHDIIQTVDKPYQHLEYGESFSQSSHSTSHQRNPIGNKPYQCLECGKSFSRRESLTSHQRLHTGEKPYHCLECGKRFIRKRSLTSHQTTHTGEKPYQCLECGKCFNIHTNVRRHQNIRAWVKDKSEVEVVDLVLKLQEKLVAM</sequence>
<evidence type="ECO:0000259" key="11">
    <source>
        <dbReference type="PROSITE" id="PS50157"/>
    </source>
</evidence>
<feature type="domain" description="KRAB" evidence="13">
    <location>
        <begin position="192"/>
        <end position="276"/>
    </location>
</feature>
<dbReference type="CDD" id="cd07765">
    <property type="entry name" value="KRAB_A-box"/>
    <property type="match status" value="1"/>
</dbReference>
<feature type="domain" description="SCAN box" evidence="12">
    <location>
        <begin position="47"/>
        <end position="124"/>
    </location>
</feature>
<dbReference type="PANTHER" id="PTHR45935:SF15">
    <property type="entry name" value="SCAN BOX DOMAIN-CONTAINING PROTEIN"/>
    <property type="match status" value="1"/>
</dbReference>
<dbReference type="EMBL" id="OX395135">
    <property type="protein sequence ID" value="CAI5786745.1"/>
    <property type="molecule type" value="Genomic_DNA"/>
</dbReference>
<protein>
    <submittedName>
        <fullName evidence="14">Finger 883-like</fullName>
    </submittedName>
</protein>
<dbReference type="FunFam" id="3.30.160.60:FF:000355">
    <property type="entry name" value="zinc finger and SCAN domain-containing protein 20 isoform X1"/>
    <property type="match status" value="1"/>
</dbReference>
<dbReference type="InterPro" id="IPR036236">
    <property type="entry name" value="Znf_C2H2_sf"/>
</dbReference>
<keyword evidence="5" id="KW-0862">Zinc</keyword>
<feature type="domain" description="C2H2-type" evidence="11">
    <location>
        <begin position="338"/>
        <end position="365"/>
    </location>
</feature>
<dbReference type="FunFam" id="1.10.4020.10:FF:000005">
    <property type="entry name" value="Uncharacterized protein"/>
    <property type="match status" value="1"/>
</dbReference>
<dbReference type="CDD" id="cd07936">
    <property type="entry name" value="SCAN"/>
    <property type="match status" value="1"/>
</dbReference>
<evidence type="ECO:0000256" key="3">
    <source>
        <dbReference type="ARBA" id="ARBA00022737"/>
    </source>
</evidence>
<dbReference type="SUPFAM" id="SSF47353">
    <property type="entry name" value="Retrovirus capsid dimerization domain-like"/>
    <property type="match status" value="1"/>
</dbReference>
<evidence type="ECO:0000256" key="8">
    <source>
        <dbReference type="ARBA" id="ARBA00023242"/>
    </source>
</evidence>
<evidence type="ECO:0000256" key="6">
    <source>
        <dbReference type="ARBA" id="ARBA00023015"/>
    </source>
</evidence>
<evidence type="ECO:0000256" key="9">
    <source>
        <dbReference type="PROSITE-ProRule" id="PRU00042"/>
    </source>
</evidence>
<keyword evidence="4 9" id="KW-0863">Zinc-finger</keyword>
<dbReference type="Gene3D" id="6.10.140.140">
    <property type="match status" value="1"/>
</dbReference>
<evidence type="ECO:0000259" key="12">
    <source>
        <dbReference type="PROSITE" id="PS50804"/>
    </source>
</evidence>
<feature type="domain" description="C2H2-type" evidence="11">
    <location>
        <begin position="282"/>
        <end position="309"/>
    </location>
</feature>
<keyword evidence="3" id="KW-0677">Repeat</keyword>
<dbReference type="PROSITE" id="PS50805">
    <property type="entry name" value="KRAB"/>
    <property type="match status" value="1"/>
</dbReference>
<dbReference type="Pfam" id="PF00096">
    <property type="entry name" value="zf-C2H2"/>
    <property type="match status" value="3"/>
</dbReference>
<dbReference type="SUPFAM" id="SSF57667">
    <property type="entry name" value="beta-beta-alpha zinc fingers"/>
    <property type="match status" value="2"/>
</dbReference>
<dbReference type="Pfam" id="PF02023">
    <property type="entry name" value="SCAN"/>
    <property type="match status" value="1"/>
</dbReference>
<keyword evidence="8" id="KW-0539">Nucleus</keyword>
<keyword evidence="7" id="KW-0804">Transcription</keyword>
<dbReference type="Proteomes" id="UP001178461">
    <property type="component" value="Chromosome 10"/>
</dbReference>
<evidence type="ECO:0000256" key="7">
    <source>
        <dbReference type="ARBA" id="ARBA00023163"/>
    </source>
</evidence>
<keyword evidence="15" id="KW-1185">Reference proteome</keyword>
<dbReference type="InterPro" id="IPR003309">
    <property type="entry name" value="SCAN_dom"/>
</dbReference>
<dbReference type="SMART" id="SM00431">
    <property type="entry name" value="SCAN"/>
    <property type="match status" value="1"/>
</dbReference>
<dbReference type="InterPro" id="IPR038269">
    <property type="entry name" value="SCAN_sf"/>
</dbReference>
<proteinExistence type="predicted"/>
<dbReference type="InterPro" id="IPR050916">
    <property type="entry name" value="SCAN-C2H2_zinc_finger"/>
</dbReference>
<evidence type="ECO:0000256" key="4">
    <source>
        <dbReference type="ARBA" id="ARBA00022771"/>
    </source>
</evidence>
<dbReference type="GO" id="GO:0005634">
    <property type="term" value="C:nucleus"/>
    <property type="evidence" value="ECO:0007669"/>
    <property type="project" value="UniProtKB-SubCell"/>
</dbReference>
<dbReference type="InterPro" id="IPR036051">
    <property type="entry name" value="KRAB_dom_sf"/>
</dbReference>
<dbReference type="FunFam" id="3.30.160.60:FF:002343">
    <property type="entry name" value="Zinc finger protein 33A"/>
    <property type="match status" value="2"/>
</dbReference>
<dbReference type="Gene3D" id="3.30.160.60">
    <property type="entry name" value="Classic Zinc Finger"/>
    <property type="match status" value="4"/>
</dbReference>
<dbReference type="Pfam" id="PF01352">
    <property type="entry name" value="KRAB"/>
    <property type="match status" value="1"/>
</dbReference>
<comment type="subcellular location">
    <subcellularLocation>
        <location evidence="1">Nucleus</location>
    </subcellularLocation>
</comment>
<organism evidence="14 15">
    <name type="scientific">Podarcis lilfordi</name>
    <name type="common">Lilford's wall lizard</name>
    <dbReference type="NCBI Taxonomy" id="74358"/>
    <lineage>
        <taxon>Eukaryota</taxon>
        <taxon>Metazoa</taxon>
        <taxon>Chordata</taxon>
        <taxon>Craniata</taxon>
        <taxon>Vertebrata</taxon>
        <taxon>Euteleostomi</taxon>
        <taxon>Lepidosauria</taxon>
        <taxon>Squamata</taxon>
        <taxon>Bifurcata</taxon>
        <taxon>Unidentata</taxon>
        <taxon>Episquamata</taxon>
        <taxon>Laterata</taxon>
        <taxon>Lacertibaenia</taxon>
        <taxon>Lacertidae</taxon>
        <taxon>Podarcis</taxon>
    </lineage>
</organism>
<reference evidence="14" key="1">
    <citation type="submission" date="2022-12" db="EMBL/GenBank/DDBJ databases">
        <authorList>
            <person name="Alioto T."/>
            <person name="Alioto T."/>
            <person name="Gomez Garrido J."/>
        </authorList>
    </citation>
    <scope>NUCLEOTIDE SEQUENCE</scope>
</reference>
<evidence type="ECO:0000313" key="15">
    <source>
        <dbReference type="Proteomes" id="UP001178461"/>
    </source>
</evidence>
<dbReference type="AlphaFoldDB" id="A0AA35PI25"/>
<keyword evidence="2" id="KW-0479">Metal-binding</keyword>
<dbReference type="GO" id="GO:0008270">
    <property type="term" value="F:zinc ion binding"/>
    <property type="evidence" value="ECO:0007669"/>
    <property type="project" value="UniProtKB-KW"/>
</dbReference>
<feature type="region of interest" description="Disordered" evidence="10">
    <location>
        <begin position="1"/>
        <end position="23"/>
    </location>
</feature>
<dbReference type="PROSITE" id="PS00028">
    <property type="entry name" value="ZINC_FINGER_C2H2_1"/>
    <property type="match status" value="2"/>
</dbReference>
<evidence type="ECO:0000256" key="2">
    <source>
        <dbReference type="ARBA" id="ARBA00022723"/>
    </source>
</evidence>
<dbReference type="InterPro" id="IPR013087">
    <property type="entry name" value="Znf_C2H2_type"/>
</dbReference>